<organism evidence="2 3">
    <name type="scientific">Clostridium hominis</name>
    <dbReference type="NCBI Taxonomy" id="2763036"/>
    <lineage>
        <taxon>Bacteria</taxon>
        <taxon>Bacillati</taxon>
        <taxon>Bacillota</taxon>
        <taxon>Clostridia</taxon>
        <taxon>Eubacteriales</taxon>
        <taxon>Clostridiaceae</taxon>
        <taxon>Clostridium</taxon>
    </lineage>
</organism>
<keyword evidence="3" id="KW-1185">Reference proteome</keyword>
<gene>
    <name evidence="2" type="ORF">H8S20_02280</name>
</gene>
<feature type="region of interest" description="Disordered" evidence="1">
    <location>
        <begin position="148"/>
        <end position="170"/>
    </location>
</feature>
<feature type="compositionally biased region" description="Low complexity" evidence="1">
    <location>
        <begin position="148"/>
        <end position="158"/>
    </location>
</feature>
<dbReference type="EMBL" id="JACOOO010000004">
    <property type="protein sequence ID" value="MBC5627711.1"/>
    <property type="molecule type" value="Genomic_DNA"/>
</dbReference>
<name>A0ABR7D8K4_9CLOT</name>
<protein>
    <recommendedName>
        <fullName evidence="4">DUF4234 domain-containing protein</fullName>
    </recommendedName>
</protein>
<evidence type="ECO:0000313" key="3">
    <source>
        <dbReference type="Proteomes" id="UP000596929"/>
    </source>
</evidence>
<dbReference type="RefSeq" id="WP_042282076.1">
    <property type="nucleotide sequence ID" value="NZ_JACOOO010000004.1"/>
</dbReference>
<evidence type="ECO:0008006" key="4">
    <source>
        <dbReference type="Google" id="ProtNLM"/>
    </source>
</evidence>
<comment type="caution">
    <text evidence="2">The sequence shown here is derived from an EMBL/GenBank/DDBJ whole genome shotgun (WGS) entry which is preliminary data.</text>
</comment>
<evidence type="ECO:0000256" key="1">
    <source>
        <dbReference type="SAM" id="MobiDB-lite"/>
    </source>
</evidence>
<proteinExistence type="predicted"/>
<reference evidence="2 3" key="1">
    <citation type="submission" date="2020-08" db="EMBL/GenBank/DDBJ databases">
        <title>Genome public.</title>
        <authorList>
            <person name="Liu C."/>
            <person name="Sun Q."/>
        </authorList>
    </citation>
    <scope>NUCLEOTIDE SEQUENCE [LARGE SCALE GENOMIC DNA]</scope>
    <source>
        <strain evidence="2 3">NSJ-6</strain>
    </source>
</reference>
<sequence length="170" mass="19086">MKKNKNNTSSNTSTSSSDARDSYLKGWELALADLEKVGALFASVGYLTFFFAANLDTLTILDINNTGRTSEETFVNGQELISIGYTLLWIVSISRYSEAIFKINNTEETVDLPAFQQLKDSYLISLFANLYRLDAFIQLYKDSLEETSNSTTTNATEESTQEAKTNNYIF</sequence>
<evidence type="ECO:0000313" key="2">
    <source>
        <dbReference type="EMBL" id="MBC5627711.1"/>
    </source>
</evidence>
<dbReference type="Proteomes" id="UP000596929">
    <property type="component" value="Unassembled WGS sequence"/>
</dbReference>
<accession>A0ABR7D8K4</accession>